<evidence type="ECO:0000256" key="1">
    <source>
        <dbReference type="ARBA" id="ARBA00004141"/>
    </source>
</evidence>
<proteinExistence type="predicted"/>
<evidence type="ECO:0000259" key="8">
    <source>
        <dbReference type="PROSITE" id="PS50850"/>
    </source>
</evidence>
<accession>A0A9K3M2L1</accession>
<dbReference type="PANTHER" id="PTHR23511:SF5">
    <property type="entry name" value="MAJOR FACILITATOR-TYPE TRANSPORTER HXNZ-RELATED"/>
    <property type="match status" value="1"/>
</dbReference>
<dbReference type="PROSITE" id="PS50850">
    <property type="entry name" value="MFS"/>
    <property type="match status" value="1"/>
</dbReference>
<dbReference type="GO" id="GO:0016020">
    <property type="term" value="C:membrane"/>
    <property type="evidence" value="ECO:0007669"/>
    <property type="project" value="UniProtKB-SubCell"/>
</dbReference>
<feature type="region of interest" description="Disordered" evidence="6">
    <location>
        <begin position="535"/>
        <end position="563"/>
    </location>
</feature>
<feature type="transmembrane region" description="Helical" evidence="7">
    <location>
        <begin position="134"/>
        <end position="154"/>
    </location>
</feature>
<feature type="transmembrane region" description="Helical" evidence="7">
    <location>
        <begin position="187"/>
        <end position="208"/>
    </location>
</feature>
<gene>
    <name evidence="9" type="ORF">IV203_019476</name>
</gene>
<feature type="compositionally biased region" description="Polar residues" evidence="6">
    <location>
        <begin position="553"/>
        <end position="563"/>
    </location>
</feature>
<protein>
    <submittedName>
        <fullName evidence="9">Major facilitator superfamily transporter</fullName>
    </submittedName>
</protein>
<feature type="transmembrane region" description="Helical" evidence="7">
    <location>
        <begin position="161"/>
        <end position="181"/>
    </location>
</feature>
<sequence>MFYLLNATKTAKNYGSATQQHNKNQATPLRNDDDGHNDIPSDLLLPPIFEDEQQYYLLNIDEALQRLGMGKFQYRIMMATGLFLAADSCEVVILSFLSYVAKSREWKSSHENNMMEGFSEGDAYDSDTTDGGDALSSMVLPGALLGALLWGVLGDLVGRRVVFLAISALVSMFGVATSFVSTFQWLLATRILVSFGIGGLTVPFNACAELLPPSARGKQLVILQVFWTAGALVVHLMLQQQEQENIADSNKFLWRLIAGFCAVPSMLSTILAWMYVPESPRWLLAQGNQETALATLRHAAKINGKDPYETFPKGVILYSHEPEEVSCSLSQVMTLFSSGWMSITAALAATYFGKAFLDHGTVSMAVKVFSNDERQQDYQAWFSASSEFLGLILVYITIDRWGRAATQCLAYASGGLVCLTLALLGDYDPNINPNGLLIMAFMAHLFINSATTATWIATTEVLSTAIRTTGHGTSHAIARVGGAFSNYVLARIYSLPTVGLILFVTGIWTASASSKLPETNVKEMGVVHYPIQRRSGPHKLQRRTQKTPEVARQNHQQQYHEVI</sequence>
<evidence type="ECO:0000256" key="4">
    <source>
        <dbReference type="ARBA" id="ARBA00022989"/>
    </source>
</evidence>
<reference evidence="9" key="1">
    <citation type="journal article" date="2021" name="Sci. Rep.">
        <title>Diploid genomic architecture of Nitzschia inconspicua, an elite biomass production diatom.</title>
        <authorList>
            <person name="Oliver A."/>
            <person name="Podell S."/>
            <person name="Pinowska A."/>
            <person name="Traller J.C."/>
            <person name="Smith S.R."/>
            <person name="McClure R."/>
            <person name="Beliaev A."/>
            <person name="Bohutskyi P."/>
            <person name="Hill E.A."/>
            <person name="Rabines A."/>
            <person name="Zheng H."/>
            <person name="Allen L.Z."/>
            <person name="Kuo A."/>
            <person name="Grigoriev I.V."/>
            <person name="Allen A.E."/>
            <person name="Hazlebeck D."/>
            <person name="Allen E.E."/>
        </authorList>
    </citation>
    <scope>NUCLEOTIDE SEQUENCE</scope>
    <source>
        <strain evidence="9">Hildebrandi</strain>
    </source>
</reference>
<feature type="transmembrane region" description="Helical" evidence="7">
    <location>
        <begin position="76"/>
        <end position="101"/>
    </location>
</feature>
<dbReference type="InterPro" id="IPR020846">
    <property type="entry name" value="MFS_dom"/>
</dbReference>
<feature type="transmembrane region" description="Helical" evidence="7">
    <location>
        <begin position="404"/>
        <end position="424"/>
    </location>
</feature>
<keyword evidence="4 7" id="KW-1133">Transmembrane helix</keyword>
<dbReference type="PANTHER" id="PTHR23511">
    <property type="entry name" value="SYNAPTIC VESICLE GLYCOPROTEIN 2"/>
    <property type="match status" value="1"/>
</dbReference>
<feature type="transmembrane region" description="Helical" evidence="7">
    <location>
        <begin position="220"/>
        <end position="240"/>
    </location>
</feature>
<dbReference type="Pfam" id="PF00083">
    <property type="entry name" value="Sugar_tr"/>
    <property type="match status" value="1"/>
</dbReference>
<dbReference type="Proteomes" id="UP000693970">
    <property type="component" value="Unassembled WGS sequence"/>
</dbReference>
<dbReference type="InterPro" id="IPR005828">
    <property type="entry name" value="MFS_sugar_transport-like"/>
</dbReference>
<keyword evidence="3 7" id="KW-0812">Transmembrane</keyword>
<evidence type="ECO:0000256" key="3">
    <source>
        <dbReference type="ARBA" id="ARBA00022692"/>
    </source>
</evidence>
<feature type="transmembrane region" description="Helical" evidence="7">
    <location>
        <begin position="252"/>
        <end position="276"/>
    </location>
</feature>
<reference evidence="9" key="2">
    <citation type="submission" date="2021-04" db="EMBL/GenBank/DDBJ databases">
        <authorList>
            <person name="Podell S."/>
        </authorList>
    </citation>
    <scope>NUCLEOTIDE SEQUENCE</scope>
    <source>
        <strain evidence="9">Hildebrandi</strain>
    </source>
</reference>
<organism evidence="9 10">
    <name type="scientific">Nitzschia inconspicua</name>
    <dbReference type="NCBI Taxonomy" id="303405"/>
    <lineage>
        <taxon>Eukaryota</taxon>
        <taxon>Sar</taxon>
        <taxon>Stramenopiles</taxon>
        <taxon>Ochrophyta</taxon>
        <taxon>Bacillariophyta</taxon>
        <taxon>Bacillariophyceae</taxon>
        <taxon>Bacillariophycidae</taxon>
        <taxon>Bacillariales</taxon>
        <taxon>Bacillariaceae</taxon>
        <taxon>Nitzschia</taxon>
    </lineage>
</organism>
<evidence type="ECO:0000256" key="2">
    <source>
        <dbReference type="ARBA" id="ARBA00022448"/>
    </source>
</evidence>
<dbReference type="GO" id="GO:0022857">
    <property type="term" value="F:transmembrane transporter activity"/>
    <property type="evidence" value="ECO:0007669"/>
    <property type="project" value="InterPro"/>
</dbReference>
<feature type="transmembrane region" description="Helical" evidence="7">
    <location>
        <begin position="436"/>
        <end position="457"/>
    </location>
</feature>
<dbReference type="EMBL" id="JAGRRH010000004">
    <property type="protein sequence ID" value="KAG7370906.1"/>
    <property type="molecule type" value="Genomic_DNA"/>
</dbReference>
<feature type="transmembrane region" description="Helical" evidence="7">
    <location>
        <begin position="492"/>
        <end position="510"/>
    </location>
</feature>
<evidence type="ECO:0000256" key="6">
    <source>
        <dbReference type="SAM" id="MobiDB-lite"/>
    </source>
</evidence>
<feature type="transmembrane region" description="Helical" evidence="7">
    <location>
        <begin position="380"/>
        <end position="398"/>
    </location>
</feature>
<keyword evidence="10" id="KW-1185">Reference proteome</keyword>
<feature type="region of interest" description="Disordered" evidence="6">
    <location>
        <begin position="14"/>
        <end position="37"/>
    </location>
</feature>
<comment type="subcellular location">
    <subcellularLocation>
        <location evidence="1">Membrane</location>
        <topology evidence="1">Multi-pass membrane protein</topology>
    </subcellularLocation>
</comment>
<comment type="caution">
    <text evidence="9">The sequence shown here is derived from an EMBL/GenBank/DDBJ whole genome shotgun (WGS) entry which is preliminary data.</text>
</comment>
<feature type="domain" description="Major facilitator superfamily (MFS) profile" evidence="8">
    <location>
        <begin position="74"/>
        <end position="520"/>
    </location>
</feature>
<evidence type="ECO:0000313" key="10">
    <source>
        <dbReference type="Proteomes" id="UP000693970"/>
    </source>
</evidence>
<keyword evidence="2" id="KW-0813">Transport</keyword>
<feature type="compositionally biased region" description="Polar residues" evidence="6">
    <location>
        <begin position="14"/>
        <end position="28"/>
    </location>
</feature>
<name>A0A9K3M2L1_9STRA</name>
<dbReference type="AlphaFoldDB" id="A0A9K3M2L1"/>
<evidence type="ECO:0000256" key="5">
    <source>
        <dbReference type="ARBA" id="ARBA00023136"/>
    </source>
</evidence>
<evidence type="ECO:0000313" key="9">
    <source>
        <dbReference type="EMBL" id="KAG7370906.1"/>
    </source>
</evidence>
<evidence type="ECO:0000256" key="7">
    <source>
        <dbReference type="SAM" id="Phobius"/>
    </source>
</evidence>
<feature type="compositionally biased region" description="Basic residues" evidence="6">
    <location>
        <begin position="535"/>
        <end position="545"/>
    </location>
</feature>
<keyword evidence="5 7" id="KW-0472">Membrane</keyword>
<dbReference type="OrthoDB" id="4139357at2759"/>